<evidence type="ECO:0000256" key="2">
    <source>
        <dbReference type="ARBA" id="ARBA00022448"/>
    </source>
</evidence>
<dbReference type="InterPro" id="IPR003439">
    <property type="entry name" value="ABC_transporter-like_ATP-bd"/>
</dbReference>
<dbReference type="Gene3D" id="3.40.50.300">
    <property type="entry name" value="P-loop containing nucleotide triphosphate hydrolases"/>
    <property type="match status" value="1"/>
</dbReference>
<evidence type="ECO:0000256" key="1">
    <source>
        <dbReference type="ARBA" id="ARBA00005417"/>
    </source>
</evidence>
<dbReference type="InterPro" id="IPR003593">
    <property type="entry name" value="AAA+_ATPase"/>
</dbReference>
<protein>
    <recommendedName>
        <fullName evidence="5">ABC transporter domain-containing protein</fullName>
    </recommendedName>
</protein>
<evidence type="ECO:0000259" key="5">
    <source>
        <dbReference type="PROSITE" id="PS50893"/>
    </source>
</evidence>
<name>A0A381P0K2_9ZZZZ</name>
<dbReference type="EMBL" id="UINC01000741">
    <property type="protein sequence ID" value="SUZ60401.1"/>
    <property type="molecule type" value="Genomic_DNA"/>
</dbReference>
<keyword evidence="4" id="KW-0067">ATP-binding</keyword>
<keyword evidence="2" id="KW-0813">Transport</keyword>
<gene>
    <name evidence="6" type="ORF">METZ01_LOCUS13255</name>
</gene>
<dbReference type="InterPro" id="IPR027417">
    <property type="entry name" value="P-loop_NTPase"/>
</dbReference>
<dbReference type="PROSITE" id="PS50893">
    <property type="entry name" value="ABC_TRANSPORTER_2"/>
    <property type="match status" value="1"/>
</dbReference>
<dbReference type="SMART" id="SM00382">
    <property type="entry name" value="AAA"/>
    <property type="match status" value="1"/>
</dbReference>
<accession>A0A381P0K2</accession>
<evidence type="ECO:0000256" key="4">
    <source>
        <dbReference type="ARBA" id="ARBA00022840"/>
    </source>
</evidence>
<dbReference type="PANTHER" id="PTHR42711">
    <property type="entry name" value="ABC TRANSPORTER ATP-BINDING PROTEIN"/>
    <property type="match status" value="1"/>
</dbReference>
<evidence type="ECO:0000313" key="6">
    <source>
        <dbReference type="EMBL" id="SUZ60401.1"/>
    </source>
</evidence>
<evidence type="ECO:0000256" key="3">
    <source>
        <dbReference type="ARBA" id="ARBA00022741"/>
    </source>
</evidence>
<comment type="similarity">
    <text evidence="1">Belongs to the ABC transporter superfamily.</text>
</comment>
<dbReference type="InterPro" id="IPR050763">
    <property type="entry name" value="ABC_transporter_ATP-binding"/>
</dbReference>
<reference evidence="6" key="1">
    <citation type="submission" date="2018-05" db="EMBL/GenBank/DDBJ databases">
        <authorList>
            <person name="Lanie J.A."/>
            <person name="Ng W.-L."/>
            <person name="Kazmierczak K.M."/>
            <person name="Andrzejewski T.M."/>
            <person name="Davidsen T.M."/>
            <person name="Wayne K.J."/>
            <person name="Tettelin H."/>
            <person name="Glass J.I."/>
            <person name="Rusch D."/>
            <person name="Podicherti R."/>
            <person name="Tsui H.-C.T."/>
            <person name="Winkler M.E."/>
        </authorList>
    </citation>
    <scope>NUCLEOTIDE SEQUENCE</scope>
</reference>
<dbReference type="PANTHER" id="PTHR42711:SF5">
    <property type="entry name" value="ABC TRANSPORTER ATP-BINDING PROTEIN NATA"/>
    <property type="match status" value="1"/>
</dbReference>
<dbReference type="GO" id="GO:0016887">
    <property type="term" value="F:ATP hydrolysis activity"/>
    <property type="evidence" value="ECO:0007669"/>
    <property type="project" value="InterPro"/>
</dbReference>
<sequence>MEASVSLKKVGKVLNGRSVLAGLSFGIERGSIMAVVGPNDSGKSALLKTIAGFSKPEYGSVFIDGKDVQLRRMETASLVGYMPQRANFDSQLTIFENLQFHGRLYRMTPQLLNSRIAFLSDRLGFREFIHDFPHTLSSGYQQRALLARTFLPDPHVLLIEEPTASLDLRAQYEVWDFLQEMRGSKTIIYTTQSIREAERVHDRLVIMDHGKVALDGKLDRLLENAGELFHFQIHFKKLSKELYDNMSKVTTVVSPSQVGEVFDFYAREREVFFDIMKLAIQEELVDYAADKVGLETLIMTSTEEPIR</sequence>
<organism evidence="6">
    <name type="scientific">marine metagenome</name>
    <dbReference type="NCBI Taxonomy" id="408172"/>
    <lineage>
        <taxon>unclassified sequences</taxon>
        <taxon>metagenomes</taxon>
        <taxon>ecological metagenomes</taxon>
    </lineage>
</organism>
<feature type="domain" description="ABC transporter" evidence="5">
    <location>
        <begin position="5"/>
        <end position="234"/>
    </location>
</feature>
<keyword evidence="3" id="KW-0547">Nucleotide-binding</keyword>
<dbReference type="AlphaFoldDB" id="A0A381P0K2"/>
<dbReference type="GO" id="GO:0005524">
    <property type="term" value="F:ATP binding"/>
    <property type="evidence" value="ECO:0007669"/>
    <property type="project" value="UniProtKB-KW"/>
</dbReference>
<proteinExistence type="inferred from homology"/>
<dbReference type="SUPFAM" id="SSF52540">
    <property type="entry name" value="P-loop containing nucleoside triphosphate hydrolases"/>
    <property type="match status" value="1"/>
</dbReference>
<dbReference type="Pfam" id="PF00005">
    <property type="entry name" value="ABC_tran"/>
    <property type="match status" value="1"/>
</dbReference>